<protein>
    <submittedName>
        <fullName evidence="2">Uncharacterized protein</fullName>
    </submittedName>
</protein>
<dbReference type="Proteomes" id="UP000759131">
    <property type="component" value="Unassembled WGS sequence"/>
</dbReference>
<dbReference type="PANTHER" id="PTHR31475:SF5">
    <property type="entry name" value="UPF0462 PROTEIN C4ORF33 HOMOLOG"/>
    <property type="match status" value="1"/>
</dbReference>
<feature type="non-terminal residue" evidence="2">
    <location>
        <position position="1"/>
    </location>
</feature>
<dbReference type="Gene3D" id="2.60.40.1190">
    <property type="match status" value="1"/>
</dbReference>
<keyword evidence="3" id="KW-1185">Reference proteome</keyword>
<dbReference type="PANTHER" id="PTHR31475">
    <property type="entry name" value="UPF0462 PROTEIN"/>
    <property type="match status" value="1"/>
</dbReference>
<dbReference type="EMBL" id="CAJPIZ010018935">
    <property type="protein sequence ID" value="CAG2116745.1"/>
    <property type="molecule type" value="Genomic_DNA"/>
</dbReference>
<evidence type="ECO:0000313" key="3">
    <source>
        <dbReference type="Proteomes" id="UP000759131"/>
    </source>
</evidence>
<accession>A0A7R9QA64</accession>
<gene>
    <name evidence="2" type="ORF">OSB1V03_LOCUS16702</name>
</gene>
<evidence type="ECO:0000256" key="1">
    <source>
        <dbReference type="ARBA" id="ARBA00038085"/>
    </source>
</evidence>
<name>A0A7R9QA64_9ACAR</name>
<organism evidence="2">
    <name type="scientific">Medioppia subpectinata</name>
    <dbReference type="NCBI Taxonomy" id="1979941"/>
    <lineage>
        <taxon>Eukaryota</taxon>
        <taxon>Metazoa</taxon>
        <taxon>Ecdysozoa</taxon>
        <taxon>Arthropoda</taxon>
        <taxon>Chelicerata</taxon>
        <taxon>Arachnida</taxon>
        <taxon>Acari</taxon>
        <taxon>Acariformes</taxon>
        <taxon>Sarcoptiformes</taxon>
        <taxon>Oribatida</taxon>
        <taxon>Brachypylina</taxon>
        <taxon>Oppioidea</taxon>
        <taxon>Oppiidae</taxon>
        <taxon>Medioppia</taxon>
    </lineage>
</organism>
<evidence type="ECO:0000313" key="2">
    <source>
        <dbReference type="EMBL" id="CAD7636656.1"/>
    </source>
</evidence>
<proteinExistence type="inferred from homology"/>
<dbReference type="EMBL" id="OC873510">
    <property type="protein sequence ID" value="CAD7636656.1"/>
    <property type="molecule type" value="Genomic_DNA"/>
</dbReference>
<comment type="similarity">
    <text evidence="1">Belongs to the UPF0462 family.</text>
</comment>
<dbReference type="AlphaFoldDB" id="A0A7R9QA64"/>
<reference evidence="2" key="1">
    <citation type="submission" date="2020-11" db="EMBL/GenBank/DDBJ databases">
        <authorList>
            <person name="Tran Van P."/>
        </authorList>
    </citation>
    <scope>NUCLEOTIDE SEQUENCE</scope>
</reference>
<sequence>HFEYVANSADESGDRDLRIEVSATFYDSPHMNDSQPVGSMDHLYDYEVVEVFLLGSDDRYLELEFAPKGQYLVLQLHGSGNVTKYPLDLDSFTAKIDGDKWSGSCVVPRDYLPPDLTKFNAYGIHGTDPDRHYLALSPTPYGKYTDPNFHRLDYFQAFELK</sequence>
<dbReference type="OrthoDB" id="10056816at2759"/>